<dbReference type="InterPro" id="IPR002942">
    <property type="entry name" value="S4_RNA-bd"/>
</dbReference>
<evidence type="ECO:0000256" key="6">
    <source>
        <dbReference type="ARBA" id="ARBA00037383"/>
    </source>
</evidence>
<dbReference type="FunFam" id="3.30.70.580:FF:000009">
    <property type="entry name" value="Pseudouridine synthase"/>
    <property type="match status" value="1"/>
</dbReference>
<dbReference type="PROSITE" id="PS01149">
    <property type="entry name" value="PSI_RSU"/>
    <property type="match status" value="1"/>
</dbReference>
<dbReference type="FunFam" id="3.30.70.1560:FF:000001">
    <property type="entry name" value="Pseudouridine synthase"/>
    <property type="match status" value="1"/>
</dbReference>
<evidence type="ECO:0000256" key="8">
    <source>
        <dbReference type="RuleBase" id="RU003887"/>
    </source>
</evidence>
<organism evidence="11 12">
    <name type="scientific">Acinetobacter terrae</name>
    <dbReference type="NCBI Taxonomy" id="2731247"/>
    <lineage>
        <taxon>Bacteria</taxon>
        <taxon>Pseudomonadati</taxon>
        <taxon>Pseudomonadota</taxon>
        <taxon>Gammaproteobacteria</taxon>
        <taxon>Moraxellales</taxon>
        <taxon>Moraxellaceae</taxon>
        <taxon>Acinetobacter</taxon>
        <taxon>Acinetobacter Taxon 24</taxon>
    </lineage>
</organism>
<dbReference type="OrthoDB" id="9807213at2"/>
<evidence type="ECO:0000313" key="11">
    <source>
        <dbReference type="EMBL" id="TCB59959.1"/>
    </source>
</evidence>
<dbReference type="Proteomes" id="UP000291380">
    <property type="component" value="Unassembled WGS sequence"/>
</dbReference>
<dbReference type="GO" id="GO:0005829">
    <property type="term" value="C:cytosol"/>
    <property type="evidence" value="ECO:0007669"/>
    <property type="project" value="UniProtKB-ARBA"/>
</dbReference>
<dbReference type="GO" id="GO:0000455">
    <property type="term" value="P:enzyme-directed rRNA pseudouridine synthesis"/>
    <property type="evidence" value="ECO:0007669"/>
    <property type="project" value="UniProtKB-ARBA"/>
</dbReference>
<dbReference type="NCBIfam" id="NF007976">
    <property type="entry name" value="PRK10700.1"/>
    <property type="match status" value="1"/>
</dbReference>
<name>A0A4R0ENK5_9GAMM</name>
<sequence>MSEKLQKVLARVGLGSRRYMEEVIAAGRVSINGRVAQVGERIEPGDELRIDGRKVQFQIEDEIRRRVIIYYKPEGEICSRSDPENRPTVFEQLPSIPGDRWVMVGRLDINSTGLLLFTNDGELANRLMHPSNEIEREYAVRVMGEVTPQLKKNMTEGVVLDDGPAKFESFSEIGGEGINRWYQVVVKEGRNREVRRIFESQGLKVSRLLRTRYGTVILPRELRTGRWIELDKGDIDNLTKSVELKPRQGTGLFGMAKRRNERMQEKPMAARRGGYLRQQRRDNEGEAQPEQRRDQRQASPENGRADNRSDNRFNNRPVRTEGTSDNRFNTRNDRSEPRGDDRGNRAPTERNGNTFENQNRATDKFAQRKPFGLNKGFKKF</sequence>
<dbReference type="SMART" id="SM00363">
    <property type="entry name" value="S4"/>
    <property type="match status" value="1"/>
</dbReference>
<keyword evidence="4 8" id="KW-0413">Isomerase</keyword>
<dbReference type="PROSITE" id="PS50889">
    <property type="entry name" value="S4"/>
    <property type="match status" value="1"/>
</dbReference>
<gene>
    <name evidence="11" type="ORF">E0H85_06855</name>
</gene>
<dbReference type="PANTHER" id="PTHR47683">
    <property type="entry name" value="PSEUDOURIDINE SYNTHASE FAMILY PROTEIN-RELATED"/>
    <property type="match status" value="1"/>
</dbReference>
<dbReference type="EMBL" id="SJOA01000006">
    <property type="protein sequence ID" value="TCB59959.1"/>
    <property type="molecule type" value="Genomic_DNA"/>
</dbReference>
<feature type="compositionally biased region" description="Basic and acidic residues" evidence="9">
    <location>
        <begin position="279"/>
        <end position="296"/>
    </location>
</feature>
<dbReference type="CDD" id="cd02556">
    <property type="entry name" value="PseudoU_synth_RluB"/>
    <property type="match status" value="1"/>
</dbReference>
<dbReference type="SUPFAM" id="SSF55174">
    <property type="entry name" value="Alpha-L RNA-binding motif"/>
    <property type="match status" value="1"/>
</dbReference>
<evidence type="ECO:0000256" key="9">
    <source>
        <dbReference type="SAM" id="MobiDB-lite"/>
    </source>
</evidence>
<protein>
    <recommendedName>
        <fullName evidence="8">Pseudouridine synthase</fullName>
        <ecNumber evidence="8">5.4.99.-</ecNumber>
    </recommendedName>
</protein>
<evidence type="ECO:0000256" key="3">
    <source>
        <dbReference type="ARBA" id="ARBA00022884"/>
    </source>
</evidence>
<feature type="compositionally biased region" description="Basic and acidic residues" evidence="9">
    <location>
        <begin position="303"/>
        <end position="348"/>
    </location>
</feature>
<evidence type="ECO:0000256" key="2">
    <source>
        <dbReference type="ARBA" id="ARBA00022552"/>
    </source>
</evidence>
<comment type="function">
    <text evidence="6">Responsible for synthesis of pseudouridine from uracil-2605 in 23S ribosomal RNA.</text>
</comment>
<reference evidence="11 12" key="1">
    <citation type="submission" date="2019-02" db="EMBL/GenBank/DDBJ databases">
        <title>High diversity of culturable Acinetobacter species in natural soil and water ecosystems.</title>
        <authorList>
            <person name="Radolfova-Krizova L."/>
            <person name="Nemec A."/>
        </authorList>
    </citation>
    <scope>NUCLEOTIDE SEQUENCE [LARGE SCALE GENOMIC DNA]</scope>
    <source>
        <strain evidence="11 12">ANC 4281</strain>
    </source>
</reference>
<keyword evidence="2" id="KW-0698">rRNA processing</keyword>
<evidence type="ECO:0000259" key="10">
    <source>
        <dbReference type="SMART" id="SM00363"/>
    </source>
</evidence>
<dbReference type="GO" id="GO:0160139">
    <property type="term" value="F:23S rRNA pseudouridine(2605) synthase activity"/>
    <property type="evidence" value="ECO:0007669"/>
    <property type="project" value="UniProtKB-EC"/>
</dbReference>
<dbReference type="FunFam" id="3.10.290.10:FF:000003">
    <property type="entry name" value="Pseudouridine synthase"/>
    <property type="match status" value="1"/>
</dbReference>
<dbReference type="InterPro" id="IPR036986">
    <property type="entry name" value="S4_RNA-bd_sf"/>
</dbReference>
<dbReference type="InterPro" id="IPR020094">
    <property type="entry name" value="TruA/RsuA/RluB/E/F_N"/>
</dbReference>
<dbReference type="Pfam" id="PF01479">
    <property type="entry name" value="S4"/>
    <property type="match status" value="1"/>
</dbReference>
<feature type="region of interest" description="Disordered" evidence="9">
    <location>
        <begin position="249"/>
        <end position="380"/>
    </location>
</feature>
<dbReference type="RefSeq" id="WP_081406260.1">
    <property type="nucleotide sequence ID" value="NZ_JABERI010000040.1"/>
</dbReference>
<keyword evidence="3 7" id="KW-0694">RNA-binding</keyword>
<dbReference type="InterPro" id="IPR000748">
    <property type="entry name" value="PsdUridine_synth_RsuA/RluB/E/F"/>
</dbReference>
<dbReference type="InterPro" id="IPR020103">
    <property type="entry name" value="PsdUridine_synth_cat_dom_sf"/>
</dbReference>
<evidence type="ECO:0000256" key="1">
    <source>
        <dbReference type="ARBA" id="ARBA00008348"/>
    </source>
</evidence>
<evidence type="ECO:0000256" key="4">
    <source>
        <dbReference type="ARBA" id="ARBA00023235"/>
    </source>
</evidence>
<comment type="catalytic activity">
    <reaction evidence="5">
        <text>uridine(2605) in 23S rRNA = pseudouridine(2605) in 23S rRNA</text>
        <dbReference type="Rhea" id="RHEA:42520"/>
        <dbReference type="Rhea" id="RHEA-COMP:10095"/>
        <dbReference type="Rhea" id="RHEA-COMP:10096"/>
        <dbReference type="ChEBI" id="CHEBI:65314"/>
        <dbReference type="ChEBI" id="CHEBI:65315"/>
        <dbReference type="EC" id="5.4.99.22"/>
    </reaction>
</comment>
<proteinExistence type="inferred from homology"/>
<dbReference type="SUPFAM" id="SSF55120">
    <property type="entry name" value="Pseudouridine synthase"/>
    <property type="match status" value="1"/>
</dbReference>
<comment type="caution">
    <text evidence="11">The sequence shown here is derived from an EMBL/GenBank/DDBJ whole genome shotgun (WGS) entry which is preliminary data.</text>
</comment>
<dbReference type="InterPro" id="IPR018496">
    <property type="entry name" value="PsdUridine_synth_RsuA/RluB_CS"/>
</dbReference>
<feature type="domain" description="RNA-binding S4" evidence="10">
    <location>
        <begin position="3"/>
        <end position="64"/>
    </location>
</feature>
<dbReference type="InterPro" id="IPR006145">
    <property type="entry name" value="PsdUridine_synth_RsuA/RluA"/>
</dbReference>
<dbReference type="AlphaFoldDB" id="A0A4R0ENK5"/>
<dbReference type="InterPro" id="IPR050343">
    <property type="entry name" value="RsuA_PseudoU_synthase"/>
</dbReference>
<dbReference type="EC" id="5.4.99.-" evidence="8"/>
<comment type="similarity">
    <text evidence="1 8">Belongs to the pseudouridine synthase RsuA family.</text>
</comment>
<evidence type="ECO:0000256" key="7">
    <source>
        <dbReference type="PROSITE-ProRule" id="PRU00182"/>
    </source>
</evidence>
<dbReference type="Gene3D" id="3.30.70.580">
    <property type="entry name" value="Pseudouridine synthase I, catalytic domain, N-terminal subdomain"/>
    <property type="match status" value="1"/>
</dbReference>
<dbReference type="PANTHER" id="PTHR47683:SF3">
    <property type="entry name" value="RIBOSOMAL LARGE SUBUNIT PSEUDOURIDINE SYNTHASE B"/>
    <property type="match status" value="1"/>
</dbReference>
<feature type="compositionally biased region" description="Polar residues" evidence="9">
    <location>
        <begin position="350"/>
        <end position="360"/>
    </location>
</feature>
<evidence type="ECO:0000256" key="5">
    <source>
        <dbReference type="ARBA" id="ARBA00036944"/>
    </source>
</evidence>
<dbReference type="Pfam" id="PF00849">
    <property type="entry name" value="PseudoU_synth_2"/>
    <property type="match status" value="1"/>
</dbReference>
<dbReference type="Gene3D" id="3.10.290.10">
    <property type="entry name" value="RNA-binding S4 domain"/>
    <property type="match status" value="1"/>
</dbReference>
<accession>A0A4R0ENK5</accession>
<dbReference type="CDD" id="cd00165">
    <property type="entry name" value="S4"/>
    <property type="match status" value="1"/>
</dbReference>
<dbReference type="InterPro" id="IPR042092">
    <property type="entry name" value="PsdUridine_s_RsuA/RluB/E/F_cat"/>
</dbReference>
<dbReference type="GO" id="GO:0003723">
    <property type="term" value="F:RNA binding"/>
    <property type="evidence" value="ECO:0007669"/>
    <property type="project" value="UniProtKB-KW"/>
</dbReference>
<dbReference type="Gene3D" id="3.30.70.1560">
    <property type="entry name" value="Alpha-L RNA-binding motif"/>
    <property type="match status" value="1"/>
</dbReference>
<dbReference type="NCBIfam" id="TIGR00093">
    <property type="entry name" value="pseudouridine synthase"/>
    <property type="match status" value="1"/>
</dbReference>
<evidence type="ECO:0000313" key="12">
    <source>
        <dbReference type="Proteomes" id="UP000291380"/>
    </source>
</evidence>